<evidence type="ECO:0000256" key="10">
    <source>
        <dbReference type="ARBA" id="ARBA00023136"/>
    </source>
</evidence>
<evidence type="ECO:0000256" key="1">
    <source>
        <dbReference type="ARBA" id="ARBA00004236"/>
    </source>
</evidence>
<gene>
    <name evidence="18" type="ORF">HYW89_01145</name>
</gene>
<keyword evidence="9" id="KW-0573">Peptidoglycan synthesis</keyword>
<dbReference type="SUPFAM" id="SSF56601">
    <property type="entry name" value="beta-lactamase/transpeptidase-like"/>
    <property type="match status" value="1"/>
</dbReference>
<evidence type="ECO:0000256" key="12">
    <source>
        <dbReference type="ARBA" id="ARBA00023316"/>
    </source>
</evidence>
<dbReference type="InterPro" id="IPR001264">
    <property type="entry name" value="Glyco_trans_51"/>
</dbReference>
<dbReference type="GO" id="GO:0006508">
    <property type="term" value="P:proteolysis"/>
    <property type="evidence" value="ECO:0007669"/>
    <property type="project" value="UniProtKB-KW"/>
</dbReference>
<evidence type="ECO:0000256" key="9">
    <source>
        <dbReference type="ARBA" id="ARBA00022984"/>
    </source>
</evidence>
<name>A0A7T5RK13_9BACT</name>
<evidence type="ECO:0000256" key="11">
    <source>
        <dbReference type="ARBA" id="ARBA00023268"/>
    </source>
</evidence>
<evidence type="ECO:0000313" key="18">
    <source>
        <dbReference type="EMBL" id="QQG45527.1"/>
    </source>
</evidence>
<accession>A0A7T5RK13</accession>
<feature type="transmembrane region" description="Helical" evidence="15">
    <location>
        <begin position="9"/>
        <end position="32"/>
    </location>
</feature>
<keyword evidence="15" id="KW-1133">Transmembrane helix</keyword>
<keyword evidence="6" id="KW-0808">Transferase</keyword>
<evidence type="ECO:0000256" key="7">
    <source>
        <dbReference type="ARBA" id="ARBA00022801"/>
    </source>
</evidence>
<keyword evidence="15" id="KW-0812">Transmembrane</keyword>
<evidence type="ECO:0000256" key="15">
    <source>
        <dbReference type="SAM" id="Phobius"/>
    </source>
</evidence>
<evidence type="ECO:0000256" key="4">
    <source>
        <dbReference type="ARBA" id="ARBA00022670"/>
    </source>
</evidence>
<sequence>MARWLKKIFLGIGGITILFFLGLGVITLLLYLKGFFESPNLSRLQDTRGASIVYDSEGNALKEFCLYCREVIPLEDMGLFPKLAVAVEDRHFWSFWREISPFDFLAVLRAFWHNLKEGGITQGGSTITQQLARILFAEEELEREWESGKLSDKLWRKAREAYLATILQWRIDRKKILETYLNTVYCGNSRYGVKSCSRFYFDKDPKDLQLIEALTVAGLWRNPNASPFHDEEKALKLRNRALQQIANQDLISEEEKLRLEREKLPTKKTKDPCWSAPHFTEFIRRQIIEEQKFVDQGIRVYSTLENGWQKAACEALEASLEAMKQRNPELKNDLWGSAFLIDVRTGAIEVWAQYPTFKENEFLLNQSARQTGSAFKPFFYAAWIALRGGRLSHQDEGEGPAELDDSYMSHDGKSAIYIPMGRKKPPHFLQNFPYEGLPRYIGITEPINCIAQSRNVCTLSGIRGVRGSRVLFRHRITKEELIEFSLGLGINFPVISPETAIQQGIATVDPELTKHLGISPYTIDPGLTLPIGSVEVSLWDMVKAMAALGGNMVEPYAVGSAYDASGKLIFEKELEAPYQPLDDETTYAIIRGLRSTVELPHGTGKKAKEELNFQIMGKTGTANRVNPETGEVETTDNWFIGCTPQKCMGIWIGREKKLPLKTTFQNGQKIQETGGRNALPIFIKTMGTVYETEPIENFPEATDPLKPFRPSEYKYTYENGAMPENNDY</sequence>
<dbReference type="PANTHER" id="PTHR32282">
    <property type="entry name" value="BINDING PROTEIN TRANSPEPTIDASE, PUTATIVE-RELATED"/>
    <property type="match status" value="1"/>
</dbReference>
<evidence type="ECO:0000259" key="16">
    <source>
        <dbReference type="Pfam" id="PF00905"/>
    </source>
</evidence>
<dbReference type="Pfam" id="PF00905">
    <property type="entry name" value="Transpeptidase"/>
    <property type="match status" value="1"/>
</dbReference>
<dbReference type="Gene3D" id="3.40.710.10">
    <property type="entry name" value="DD-peptidase/beta-lactamase superfamily"/>
    <property type="match status" value="1"/>
</dbReference>
<dbReference type="GO" id="GO:0009252">
    <property type="term" value="P:peptidoglycan biosynthetic process"/>
    <property type="evidence" value="ECO:0007669"/>
    <property type="project" value="UniProtKB-KW"/>
</dbReference>
<evidence type="ECO:0000256" key="14">
    <source>
        <dbReference type="ARBA" id="ARBA00049902"/>
    </source>
</evidence>
<dbReference type="InterPro" id="IPR050396">
    <property type="entry name" value="Glycosyltr_51/Transpeptidase"/>
</dbReference>
<dbReference type="GO" id="GO:0005886">
    <property type="term" value="C:plasma membrane"/>
    <property type="evidence" value="ECO:0007669"/>
    <property type="project" value="UniProtKB-SubCell"/>
</dbReference>
<feature type="domain" description="Penicillin-binding protein transpeptidase" evidence="16">
    <location>
        <begin position="528"/>
        <end position="646"/>
    </location>
</feature>
<dbReference type="AlphaFoldDB" id="A0A7T5RK13"/>
<dbReference type="Pfam" id="PF00912">
    <property type="entry name" value="Transgly"/>
    <property type="match status" value="1"/>
</dbReference>
<keyword evidence="5" id="KW-0328">Glycosyltransferase</keyword>
<dbReference type="Gene3D" id="1.10.3810.10">
    <property type="entry name" value="Biosynthetic peptidoglycan transglycosylase-like"/>
    <property type="match status" value="1"/>
</dbReference>
<dbReference type="SUPFAM" id="SSF53955">
    <property type="entry name" value="Lysozyme-like"/>
    <property type="match status" value="1"/>
</dbReference>
<reference evidence="18 19" key="1">
    <citation type="submission" date="2020-07" db="EMBL/GenBank/DDBJ databases">
        <title>Huge and variable diversity of episymbiotic CPR bacteria and DPANN archaea in groundwater ecosystems.</title>
        <authorList>
            <person name="He C.Y."/>
            <person name="Keren R."/>
            <person name="Whittaker M."/>
            <person name="Farag I.F."/>
            <person name="Doudna J."/>
            <person name="Cate J.H.D."/>
            <person name="Banfield J.F."/>
        </authorList>
    </citation>
    <scope>NUCLEOTIDE SEQUENCE [LARGE SCALE GENOMIC DNA]</scope>
    <source>
        <strain evidence="18">NC_groundwater_541_Ag_S-0.1um_46_50</strain>
    </source>
</reference>
<dbReference type="GO" id="GO:0008955">
    <property type="term" value="F:peptidoglycan glycosyltransferase activity"/>
    <property type="evidence" value="ECO:0007669"/>
    <property type="project" value="UniProtKB-EC"/>
</dbReference>
<dbReference type="EMBL" id="CP066690">
    <property type="protein sequence ID" value="QQG45527.1"/>
    <property type="molecule type" value="Genomic_DNA"/>
</dbReference>
<dbReference type="GO" id="GO:0008360">
    <property type="term" value="P:regulation of cell shape"/>
    <property type="evidence" value="ECO:0007669"/>
    <property type="project" value="UniProtKB-KW"/>
</dbReference>
<keyword evidence="10 15" id="KW-0472">Membrane</keyword>
<proteinExistence type="predicted"/>
<keyword evidence="3" id="KW-0121">Carboxypeptidase</keyword>
<dbReference type="InterPro" id="IPR012338">
    <property type="entry name" value="Beta-lactam/transpept-like"/>
</dbReference>
<comment type="subcellular location">
    <subcellularLocation>
        <location evidence="1">Cell membrane</location>
    </subcellularLocation>
</comment>
<keyword evidence="7" id="KW-0378">Hydrolase</keyword>
<dbReference type="GO" id="GO:0008658">
    <property type="term" value="F:penicillin binding"/>
    <property type="evidence" value="ECO:0007669"/>
    <property type="project" value="InterPro"/>
</dbReference>
<organism evidence="18 19">
    <name type="scientific">Candidatus Sungiibacteriota bacterium</name>
    <dbReference type="NCBI Taxonomy" id="2750080"/>
    <lineage>
        <taxon>Bacteria</taxon>
        <taxon>Candidatus Sungiibacteriota</taxon>
    </lineage>
</organism>
<dbReference type="GO" id="GO:0030288">
    <property type="term" value="C:outer membrane-bounded periplasmic space"/>
    <property type="evidence" value="ECO:0007669"/>
    <property type="project" value="TreeGrafter"/>
</dbReference>
<evidence type="ECO:0000256" key="8">
    <source>
        <dbReference type="ARBA" id="ARBA00022960"/>
    </source>
</evidence>
<evidence type="ECO:0000313" key="19">
    <source>
        <dbReference type="Proteomes" id="UP000595618"/>
    </source>
</evidence>
<dbReference type="Proteomes" id="UP000595618">
    <property type="component" value="Chromosome"/>
</dbReference>
<dbReference type="PANTHER" id="PTHR32282:SF11">
    <property type="entry name" value="PENICILLIN-BINDING PROTEIN 1B"/>
    <property type="match status" value="1"/>
</dbReference>
<dbReference type="GO" id="GO:0004180">
    <property type="term" value="F:carboxypeptidase activity"/>
    <property type="evidence" value="ECO:0007669"/>
    <property type="project" value="UniProtKB-KW"/>
</dbReference>
<evidence type="ECO:0000256" key="6">
    <source>
        <dbReference type="ARBA" id="ARBA00022679"/>
    </source>
</evidence>
<feature type="domain" description="Glycosyl transferase family 51" evidence="17">
    <location>
        <begin position="80"/>
        <end position="245"/>
    </location>
</feature>
<protein>
    <recommendedName>
        <fullName evidence="13">peptidoglycan glycosyltransferase</fullName>
        <ecNumber evidence="13">2.4.99.28</ecNumber>
    </recommendedName>
</protein>
<evidence type="ECO:0000256" key="13">
    <source>
        <dbReference type="ARBA" id="ARBA00044770"/>
    </source>
</evidence>
<evidence type="ECO:0000259" key="17">
    <source>
        <dbReference type="Pfam" id="PF00912"/>
    </source>
</evidence>
<keyword evidence="4" id="KW-0645">Protease</keyword>
<keyword evidence="11" id="KW-0511">Multifunctional enzyme</keyword>
<dbReference type="GO" id="GO:0071555">
    <property type="term" value="P:cell wall organization"/>
    <property type="evidence" value="ECO:0007669"/>
    <property type="project" value="UniProtKB-KW"/>
</dbReference>
<comment type="catalytic activity">
    <reaction evidence="14">
        <text>[GlcNAc-(1-&gt;4)-Mur2Ac(oyl-L-Ala-gamma-D-Glu-L-Lys-D-Ala-D-Ala)](n)-di-trans,octa-cis-undecaprenyl diphosphate + beta-D-GlcNAc-(1-&gt;4)-Mur2Ac(oyl-L-Ala-gamma-D-Glu-L-Lys-D-Ala-D-Ala)-di-trans,octa-cis-undecaprenyl diphosphate = [GlcNAc-(1-&gt;4)-Mur2Ac(oyl-L-Ala-gamma-D-Glu-L-Lys-D-Ala-D-Ala)](n+1)-di-trans,octa-cis-undecaprenyl diphosphate + di-trans,octa-cis-undecaprenyl diphosphate + H(+)</text>
        <dbReference type="Rhea" id="RHEA:23708"/>
        <dbReference type="Rhea" id="RHEA-COMP:9602"/>
        <dbReference type="Rhea" id="RHEA-COMP:9603"/>
        <dbReference type="ChEBI" id="CHEBI:15378"/>
        <dbReference type="ChEBI" id="CHEBI:58405"/>
        <dbReference type="ChEBI" id="CHEBI:60033"/>
        <dbReference type="ChEBI" id="CHEBI:78435"/>
        <dbReference type="EC" id="2.4.99.28"/>
    </reaction>
</comment>
<dbReference type="InterPro" id="IPR036950">
    <property type="entry name" value="PBP_transglycosylase"/>
</dbReference>
<keyword evidence="12" id="KW-0961">Cell wall biogenesis/degradation</keyword>
<evidence type="ECO:0000256" key="2">
    <source>
        <dbReference type="ARBA" id="ARBA00022475"/>
    </source>
</evidence>
<keyword evidence="2" id="KW-1003">Cell membrane</keyword>
<dbReference type="InterPro" id="IPR001460">
    <property type="entry name" value="PCN-bd_Tpept"/>
</dbReference>
<evidence type="ECO:0000256" key="5">
    <source>
        <dbReference type="ARBA" id="ARBA00022676"/>
    </source>
</evidence>
<evidence type="ECO:0000256" key="3">
    <source>
        <dbReference type="ARBA" id="ARBA00022645"/>
    </source>
</evidence>
<dbReference type="InterPro" id="IPR023346">
    <property type="entry name" value="Lysozyme-like_dom_sf"/>
</dbReference>
<dbReference type="EC" id="2.4.99.28" evidence="13"/>
<keyword evidence="8" id="KW-0133">Cell shape</keyword>